<dbReference type="Gene3D" id="1.10.287.470">
    <property type="entry name" value="Helix hairpin bin"/>
    <property type="match status" value="1"/>
</dbReference>
<accession>A0A9E7D3R6</accession>
<evidence type="ECO:0000256" key="1">
    <source>
        <dbReference type="ARBA" id="ARBA00004196"/>
    </source>
</evidence>
<dbReference type="PANTHER" id="PTHR32347:SF23">
    <property type="entry name" value="BLL5650 PROTEIN"/>
    <property type="match status" value="1"/>
</dbReference>
<proteinExistence type="predicted"/>
<comment type="subcellular location">
    <subcellularLocation>
        <location evidence="1">Cell envelope</location>
    </subcellularLocation>
</comment>
<feature type="coiled-coil region" evidence="3">
    <location>
        <begin position="113"/>
        <end position="189"/>
    </location>
</feature>
<dbReference type="PANTHER" id="PTHR32347">
    <property type="entry name" value="EFFLUX SYSTEM COMPONENT YKNX-RELATED"/>
    <property type="match status" value="1"/>
</dbReference>
<protein>
    <submittedName>
        <fullName evidence="5">Efflux RND transporter periplasmic adaptor subunit</fullName>
    </submittedName>
</protein>
<dbReference type="Proteomes" id="UP000831290">
    <property type="component" value="Chromosome"/>
</dbReference>
<keyword evidence="4" id="KW-0732">Signal</keyword>
<keyword evidence="6" id="KW-1185">Reference proteome</keyword>
<gene>
    <name evidence="5" type="ORF">MQE35_02240</name>
</gene>
<dbReference type="Gene3D" id="2.40.50.100">
    <property type="match status" value="1"/>
</dbReference>
<dbReference type="KEGG" id="fbm:MQE35_02240"/>
<dbReference type="GO" id="GO:0030313">
    <property type="term" value="C:cell envelope"/>
    <property type="evidence" value="ECO:0007669"/>
    <property type="project" value="UniProtKB-SubCell"/>
</dbReference>
<evidence type="ECO:0000256" key="4">
    <source>
        <dbReference type="SAM" id="SignalP"/>
    </source>
</evidence>
<evidence type="ECO:0000313" key="5">
    <source>
        <dbReference type="EMBL" id="UOB18129.1"/>
    </source>
</evidence>
<dbReference type="EMBL" id="CP094358">
    <property type="protein sequence ID" value="UOB18129.1"/>
    <property type="molecule type" value="Genomic_DNA"/>
</dbReference>
<organism evidence="5 6">
    <name type="scientific">Abyssalbus ytuae</name>
    <dbReference type="NCBI Taxonomy" id="2926907"/>
    <lineage>
        <taxon>Bacteria</taxon>
        <taxon>Pseudomonadati</taxon>
        <taxon>Bacteroidota</taxon>
        <taxon>Flavobacteriia</taxon>
        <taxon>Flavobacteriales</taxon>
        <taxon>Flavobacteriaceae</taxon>
        <taxon>Abyssalbus</taxon>
    </lineage>
</organism>
<name>A0A9E7D3R6_9FLAO</name>
<sequence>MKLPGLYIKFLTGLIIYSAFAACSKEQVITPVRKDFINSVFASGYIIKENEYMVTANTEGFIKQTLVQEGDSITRETPLFKLSDNVQNQQLENALANYNNARVKATPGISPQINQLNTQIDQAKNQLLIDKKNYLRYAALIKTGAVSLSEYEKAKLQYETSTNNLKLLNQELKDLKLSLELNLENTKNQLQIQQYNTEDYLIRSEISGIVLSIVKEQGELVRKGEIIAQIGGGEDVIKLYIAEEDIGKIAVGQKIIISLNTQKDDILEGIVTKIFPSFDEKEQSFIIEAHFANKYSSLFNKTQLQANIIIETKKNALVIPTSYLLKENQVVLANGNIIEIKKGISNNQWTEIIEGLTETSAIVLPKNK</sequence>
<feature type="signal peptide" evidence="4">
    <location>
        <begin position="1"/>
        <end position="21"/>
    </location>
</feature>
<dbReference type="AlphaFoldDB" id="A0A9E7D3R6"/>
<dbReference type="InterPro" id="IPR050465">
    <property type="entry name" value="UPF0194_transport"/>
</dbReference>
<evidence type="ECO:0000256" key="3">
    <source>
        <dbReference type="SAM" id="Coils"/>
    </source>
</evidence>
<keyword evidence="2 3" id="KW-0175">Coiled coil</keyword>
<dbReference type="RefSeq" id="WP_255844113.1">
    <property type="nucleotide sequence ID" value="NZ_CP094358.1"/>
</dbReference>
<evidence type="ECO:0000313" key="6">
    <source>
        <dbReference type="Proteomes" id="UP000831290"/>
    </source>
</evidence>
<evidence type="ECO:0000256" key="2">
    <source>
        <dbReference type="ARBA" id="ARBA00023054"/>
    </source>
</evidence>
<reference evidence="5" key="1">
    <citation type="submission" date="2022-03" db="EMBL/GenBank/DDBJ databases">
        <title>Description of Abyssus ytuae gen. nov., sp. nov., a novel member of the family Flavobacteriaceae isolated from the sediment of Mariana Trench.</title>
        <authorList>
            <person name="Zhang J."/>
            <person name="Xu X."/>
        </authorList>
    </citation>
    <scope>NUCLEOTIDE SEQUENCE</scope>
    <source>
        <strain evidence="5">MT3330</strain>
    </source>
</reference>
<dbReference type="Gene3D" id="2.40.30.170">
    <property type="match status" value="1"/>
</dbReference>
<dbReference type="PROSITE" id="PS51257">
    <property type="entry name" value="PROKAR_LIPOPROTEIN"/>
    <property type="match status" value="1"/>
</dbReference>
<feature type="chain" id="PRO_5039162873" evidence="4">
    <location>
        <begin position="22"/>
        <end position="368"/>
    </location>
</feature>